<dbReference type="InterPro" id="IPR036138">
    <property type="entry name" value="PBP_dimer_sf"/>
</dbReference>
<organism evidence="10 11">
    <name type="scientific">Halobacillus andaensis</name>
    <dbReference type="NCBI Taxonomy" id="1176239"/>
    <lineage>
        <taxon>Bacteria</taxon>
        <taxon>Bacillati</taxon>
        <taxon>Bacillota</taxon>
        <taxon>Bacilli</taxon>
        <taxon>Bacillales</taxon>
        <taxon>Bacillaceae</taxon>
        <taxon>Halobacillus</taxon>
    </lineage>
</organism>
<dbReference type="InterPro" id="IPR005311">
    <property type="entry name" value="PBP_dimer"/>
</dbReference>
<evidence type="ECO:0000259" key="8">
    <source>
        <dbReference type="Pfam" id="PF03717"/>
    </source>
</evidence>
<dbReference type="InterPro" id="IPR050515">
    <property type="entry name" value="Beta-lactam/transpept"/>
</dbReference>
<keyword evidence="11" id="KW-1185">Reference proteome</keyword>
<dbReference type="GO" id="GO:0046677">
    <property type="term" value="P:response to antibiotic"/>
    <property type="evidence" value="ECO:0007669"/>
    <property type="project" value="InterPro"/>
</dbReference>
<evidence type="ECO:0000256" key="4">
    <source>
        <dbReference type="ARBA" id="ARBA00012448"/>
    </source>
</evidence>
<dbReference type="EC" id="3.4.16.4" evidence="4"/>
<name>A0A917EVV5_HALAA</name>
<dbReference type="GO" id="GO:0009002">
    <property type="term" value="F:serine-type D-Ala-D-Ala carboxypeptidase activity"/>
    <property type="evidence" value="ECO:0007669"/>
    <property type="project" value="UniProtKB-EC"/>
</dbReference>
<evidence type="ECO:0000256" key="5">
    <source>
        <dbReference type="ARBA" id="ARBA00023136"/>
    </source>
</evidence>
<feature type="domain" description="Penicillin-binding protein dimerisation" evidence="8">
    <location>
        <begin position="154"/>
        <end position="320"/>
    </location>
</feature>
<evidence type="ECO:0000256" key="3">
    <source>
        <dbReference type="ARBA" id="ARBA00007171"/>
    </source>
</evidence>
<dbReference type="EMBL" id="BMEL01000001">
    <property type="protein sequence ID" value="GGF12642.1"/>
    <property type="molecule type" value="Genomic_DNA"/>
</dbReference>
<evidence type="ECO:0000313" key="11">
    <source>
        <dbReference type="Proteomes" id="UP000660110"/>
    </source>
</evidence>
<feature type="domain" description="Penicillin-binding protein transpeptidase" evidence="7">
    <location>
        <begin position="358"/>
        <end position="659"/>
    </location>
</feature>
<dbReference type="GO" id="GO:0071972">
    <property type="term" value="F:peptidoglycan L,D-transpeptidase activity"/>
    <property type="evidence" value="ECO:0007669"/>
    <property type="project" value="TreeGrafter"/>
</dbReference>
<evidence type="ECO:0000259" key="7">
    <source>
        <dbReference type="Pfam" id="PF00905"/>
    </source>
</evidence>
<dbReference type="PROSITE" id="PS51257">
    <property type="entry name" value="PROKAR_LIPOPROTEIN"/>
    <property type="match status" value="1"/>
</dbReference>
<dbReference type="Gene3D" id="3.10.450.100">
    <property type="entry name" value="NTF2-like, domain 1"/>
    <property type="match status" value="1"/>
</dbReference>
<dbReference type="PANTHER" id="PTHR30627:SF25">
    <property type="entry name" value="PENICILLIN-BINDING PROTEIN 3"/>
    <property type="match status" value="1"/>
</dbReference>
<sequence>MKKLRNGFLISSFLLLIGCSDKPSPETTVEDYMEAWENEEFGEMYDLLSEESKDSISQEEFEERYSTIYEGINMNNLSITYEAPEEEQDFNEEDTPAYDYDVSMETLAGALEFSHQAELVYEEGDEEDTWAVDWNPSMIFAGMEEGDKVNAQSIPAERGEILDANGDPLAENGVIQQVGIVPERLEDEEKVKEDLADILDLSVEYIDSQLDQSWVQSSSFVPVGAVSDNDEERIEEIRELTGTQFQETNSRVYPAEEATAHIIGYVDDITGEQLEEMSDDGYTASDQIGQTGLESLLEEDLRGQAGGKVTIVDEDDNEKEVLAENEATDGEDVELTIDKKVQETIYDNMEGEPGSSSALDPVTGEVKALVSSPAYDPNEFVLGMSSERRTELQEQEGSPLSNKFRSNYSPGSTFKPITAAIGLETNNIDPNEDMTIDGKSYTKDGWGDYSVTRVDGANVDNNVNLRDALVRSDNIYFARTILDIGGENFLEEAEEFGFSEDLPFSYPIAASQIINGEEFDSEPLLADTGYGQGQVQMSSLHLAVSYTPFITNGDLMQPTLRSDEETGQVWKENVISEETASLLTENLQAVVDDSEGSAYEPQMNDLNLAGKTGTAELKQSLDDEDAQENGWFIAWDTESEDLIVSMMIEDVEDGSGEVVPRVKNVFSDLD</sequence>
<evidence type="ECO:0000256" key="6">
    <source>
        <dbReference type="ARBA" id="ARBA00034000"/>
    </source>
</evidence>
<dbReference type="GO" id="GO:0008658">
    <property type="term" value="F:penicillin binding"/>
    <property type="evidence" value="ECO:0007669"/>
    <property type="project" value="InterPro"/>
</dbReference>
<dbReference type="Pfam" id="PF03717">
    <property type="entry name" value="PBP_dimer"/>
    <property type="match status" value="1"/>
</dbReference>
<keyword evidence="5" id="KW-0472">Membrane</keyword>
<protein>
    <recommendedName>
        <fullName evidence="4">serine-type D-Ala-D-Ala carboxypeptidase</fullName>
        <ecNumber evidence="4">3.4.16.4</ecNumber>
    </recommendedName>
</protein>
<comment type="caution">
    <text evidence="10">The sequence shown here is derived from an EMBL/GenBank/DDBJ whole genome shotgun (WGS) entry which is preliminary data.</text>
</comment>
<dbReference type="GO" id="GO:0071555">
    <property type="term" value="P:cell wall organization"/>
    <property type="evidence" value="ECO:0007669"/>
    <property type="project" value="TreeGrafter"/>
</dbReference>
<dbReference type="InterPro" id="IPR007887">
    <property type="entry name" value="MecA_N"/>
</dbReference>
<dbReference type="AlphaFoldDB" id="A0A917EVV5"/>
<proteinExistence type="inferred from homology"/>
<dbReference type="RefSeq" id="WP_188376278.1">
    <property type="nucleotide sequence ID" value="NZ_BMEL01000001.1"/>
</dbReference>
<accession>A0A917EVV5</accession>
<dbReference type="InterPro" id="IPR012338">
    <property type="entry name" value="Beta-lactam/transpept-like"/>
</dbReference>
<dbReference type="Proteomes" id="UP000660110">
    <property type="component" value="Unassembled WGS sequence"/>
</dbReference>
<feature type="domain" description="NTF2-like N-terminal transpeptidase" evidence="9">
    <location>
        <begin position="24"/>
        <end position="147"/>
    </location>
</feature>
<dbReference type="GO" id="GO:0005886">
    <property type="term" value="C:plasma membrane"/>
    <property type="evidence" value="ECO:0007669"/>
    <property type="project" value="TreeGrafter"/>
</dbReference>
<evidence type="ECO:0000313" key="10">
    <source>
        <dbReference type="EMBL" id="GGF12642.1"/>
    </source>
</evidence>
<evidence type="ECO:0000259" key="9">
    <source>
        <dbReference type="Pfam" id="PF05223"/>
    </source>
</evidence>
<dbReference type="SUPFAM" id="SSF56601">
    <property type="entry name" value="beta-lactamase/transpeptidase-like"/>
    <property type="match status" value="1"/>
</dbReference>
<comment type="catalytic activity">
    <reaction evidence="6">
        <text>Preferential cleavage: (Ac)2-L-Lys-D-Ala-|-D-Ala. Also transpeptidation of peptidyl-alanyl moieties that are N-acyl substituents of D-alanine.</text>
        <dbReference type="EC" id="3.4.16.4"/>
    </reaction>
</comment>
<comment type="pathway">
    <text evidence="2">Cell wall biogenesis; peptidoglycan biosynthesis.</text>
</comment>
<dbReference type="InterPro" id="IPR032710">
    <property type="entry name" value="NTF2-like_dom_sf"/>
</dbReference>
<dbReference type="Gene3D" id="3.40.710.10">
    <property type="entry name" value="DD-peptidase/beta-lactamase superfamily"/>
    <property type="match status" value="1"/>
</dbReference>
<evidence type="ECO:0000256" key="2">
    <source>
        <dbReference type="ARBA" id="ARBA00004752"/>
    </source>
</evidence>
<comment type="subcellular location">
    <subcellularLocation>
        <location evidence="1">Membrane</location>
    </subcellularLocation>
</comment>
<dbReference type="SUPFAM" id="SSF56519">
    <property type="entry name" value="Penicillin binding protein dimerisation domain"/>
    <property type="match status" value="1"/>
</dbReference>
<dbReference type="SUPFAM" id="SSF54427">
    <property type="entry name" value="NTF2-like"/>
    <property type="match status" value="1"/>
</dbReference>
<dbReference type="PANTHER" id="PTHR30627">
    <property type="entry name" value="PEPTIDOGLYCAN D,D-TRANSPEPTIDASE"/>
    <property type="match status" value="1"/>
</dbReference>
<dbReference type="Gene3D" id="3.90.1310.10">
    <property type="entry name" value="Penicillin-binding protein 2a (Domain 2)"/>
    <property type="match status" value="1"/>
</dbReference>
<dbReference type="Gene3D" id="3.30.1390.30">
    <property type="entry name" value="Penicillin-binding protein 2a, domain 3"/>
    <property type="match status" value="1"/>
</dbReference>
<dbReference type="Pfam" id="PF05223">
    <property type="entry name" value="MecA_N"/>
    <property type="match status" value="1"/>
</dbReference>
<dbReference type="Pfam" id="PF00905">
    <property type="entry name" value="Transpeptidase"/>
    <property type="match status" value="1"/>
</dbReference>
<comment type="similarity">
    <text evidence="3">Belongs to the transpeptidase family.</text>
</comment>
<reference evidence="10" key="1">
    <citation type="journal article" date="2014" name="Int. J. Syst. Evol. Microbiol.">
        <title>Complete genome sequence of Corynebacterium casei LMG S-19264T (=DSM 44701T), isolated from a smear-ripened cheese.</title>
        <authorList>
            <consortium name="US DOE Joint Genome Institute (JGI-PGF)"/>
            <person name="Walter F."/>
            <person name="Albersmeier A."/>
            <person name="Kalinowski J."/>
            <person name="Ruckert C."/>
        </authorList>
    </citation>
    <scope>NUCLEOTIDE SEQUENCE</scope>
    <source>
        <strain evidence="10">CGMCC 1.12153</strain>
    </source>
</reference>
<reference evidence="10" key="2">
    <citation type="submission" date="2020-09" db="EMBL/GenBank/DDBJ databases">
        <authorList>
            <person name="Sun Q."/>
            <person name="Zhou Y."/>
        </authorList>
    </citation>
    <scope>NUCLEOTIDE SEQUENCE</scope>
    <source>
        <strain evidence="10">CGMCC 1.12153</strain>
    </source>
</reference>
<dbReference type="InterPro" id="IPR001460">
    <property type="entry name" value="PCN-bd_Tpept"/>
</dbReference>
<evidence type="ECO:0000256" key="1">
    <source>
        <dbReference type="ARBA" id="ARBA00004370"/>
    </source>
</evidence>
<gene>
    <name evidence="10" type="primary">pbpC</name>
    <name evidence="10" type="ORF">GCM10010954_09220</name>
</gene>